<dbReference type="InterPro" id="IPR036859">
    <property type="entry name" value="CAP-Gly_dom_sf"/>
</dbReference>
<dbReference type="Pfam" id="PF01302">
    <property type="entry name" value="CAP_GLY"/>
    <property type="match status" value="2"/>
</dbReference>
<feature type="non-terminal residue" evidence="2">
    <location>
        <position position="180"/>
    </location>
</feature>
<name>A0AAD5SPT5_9FUNG</name>
<dbReference type="EMBL" id="JADGJH010003281">
    <property type="protein sequence ID" value="KAJ3092147.1"/>
    <property type="molecule type" value="Genomic_DNA"/>
</dbReference>
<protein>
    <submittedName>
        <fullName evidence="2">CAP-GLY domain-containing linker protein 3</fullName>
    </submittedName>
</protein>
<dbReference type="Gene3D" id="2.30.30.190">
    <property type="entry name" value="CAP Gly-rich-like domain"/>
    <property type="match status" value="2"/>
</dbReference>
<proteinExistence type="predicted"/>
<reference evidence="2" key="1">
    <citation type="submission" date="2020-05" db="EMBL/GenBank/DDBJ databases">
        <title>Phylogenomic resolution of chytrid fungi.</title>
        <authorList>
            <person name="Stajich J.E."/>
            <person name="Amses K."/>
            <person name="Simmons R."/>
            <person name="Seto K."/>
            <person name="Myers J."/>
            <person name="Bonds A."/>
            <person name="Quandt C.A."/>
            <person name="Barry K."/>
            <person name="Liu P."/>
            <person name="Grigoriev I."/>
            <person name="Longcore J.E."/>
            <person name="James T.Y."/>
        </authorList>
    </citation>
    <scope>NUCLEOTIDE SEQUENCE</scope>
    <source>
        <strain evidence="2">JEL0513</strain>
    </source>
</reference>
<evidence type="ECO:0000259" key="1">
    <source>
        <dbReference type="PROSITE" id="PS50245"/>
    </source>
</evidence>
<dbReference type="PANTHER" id="PTHR18916">
    <property type="entry name" value="DYNACTIN 1-RELATED MICROTUBULE-BINDING"/>
    <property type="match status" value="1"/>
</dbReference>
<comment type="caution">
    <text evidence="2">The sequence shown here is derived from an EMBL/GenBank/DDBJ whole genome shotgun (WGS) entry which is preliminary data.</text>
</comment>
<keyword evidence="3" id="KW-1185">Reference proteome</keyword>
<dbReference type="AlphaFoldDB" id="A0AAD5SPT5"/>
<dbReference type="PROSITE" id="PS50245">
    <property type="entry name" value="CAP_GLY_2"/>
    <property type="match status" value="2"/>
</dbReference>
<dbReference type="PROSITE" id="PS00845">
    <property type="entry name" value="CAP_GLY_1"/>
    <property type="match status" value="1"/>
</dbReference>
<dbReference type="Proteomes" id="UP001211907">
    <property type="component" value="Unassembled WGS sequence"/>
</dbReference>
<evidence type="ECO:0000313" key="2">
    <source>
        <dbReference type="EMBL" id="KAJ3092147.1"/>
    </source>
</evidence>
<feature type="domain" description="CAP-Gly" evidence="1">
    <location>
        <begin position="143"/>
        <end position="180"/>
    </location>
</feature>
<feature type="domain" description="CAP-Gly" evidence="1">
    <location>
        <begin position="29"/>
        <end position="72"/>
    </location>
</feature>
<dbReference type="PANTHER" id="PTHR18916:SF83">
    <property type="entry name" value="TIP ELONGATION PROTEIN 1"/>
    <property type="match status" value="1"/>
</dbReference>
<organism evidence="2 3">
    <name type="scientific">Physocladia obscura</name>
    <dbReference type="NCBI Taxonomy" id="109957"/>
    <lineage>
        <taxon>Eukaryota</taxon>
        <taxon>Fungi</taxon>
        <taxon>Fungi incertae sedis</taxon>
        <taxon>Chytridiomycota</taxon>
        <taxon>Chytridiomycota incertae sedis</taxon>
        <taxon>Chytridiomycetes</taxon>
        <taxon>Chytridiales</taxon>
        <taxon>Chytriomycetaceae</taxon>
        <taxon>Physocladia</taxon>
    </lineage>
</organism>
<dbReference type="SMART" id="SM01052">
    <property type="entry name" value="CAP_GLY"/>
    <property type="match status" value="2"/>
</dbReference>
<dbReference type="InterPro" id="IPR000938">
    <property type="entry name" value="CAP-Gly_domain"/>
</dbReference>
<dbReference type="SUPFAM" id="SSF74924">
    <property type="entry name" value="Cap-Gly domain"/>
    <property type="match status" value="2"/>
</dbReference>
<gene>
    <name evidence="2" type="primary">CLIP3_1</name>
    <name evidence="2" type="ORF">HK100_007011</name>
</gene>
<evidence type="ECO:0000313" key="3">
    <source>
        <dbReference type="Proteomes" id="UP001211907"/>
    </source>
</evidence>
<accession>A0AAD5SPT5</accession>
<sequence>MDMNKIEIGDRVSVVRNGSHSEGTLRFIGTTSFAAGEWIGVELDQSEDGNNDGKVGGVSYFECPPGTGVFVRRDAIGKVLNPITKSVIKNTNITDSNVFANAVAATSTTAIIAATTTANYKLGDRVSVVCNGIQLEGTLRFIGKTRFGHGQWFGVEVGKRKGNNDGSVDGFRYFHCAPSA</sequence>